<keyword evidence="6" id="KW-1160">Virus entry into host cell</keyword>
<feature type="domain" description="Tyr recombinase" evidence="7">
    <location>
        <begin position="47"/>
        <end position="270"/>
    </location>
</feature>
<evidence type="ECO:0000256" key="4">
    <source>
        <dbReference type="ARBA" id="ARBA00022801"/>
    </source>
</evidence>
<dbReference type="PANTHER" id="PTHR30349:SF82">
    <property type="entry name" value="INTEGRASE_RECOMBINASE YOEC-RELATED"/>
    <property type="match status" value="1"/>
</dbReference>
<keyword evidence="6" id="KW-1179">Viral genome integration</keyword>
<evidence type="ECO:0000256" key="2">
    <source>
        <dbReference type="ARBA" id="ARBA00016082"/>
    </source>
</evidence>
<evidence type="ECO:0000313" key="8">
    <source>
        <dbReference type="EMBL" id="DAF47974.1"/>
    </source>
</evidence>
<dbReference type="GO" id="GO:0016787">
    <property type="term" value="F:hydrolase activity"/>
    <property type="evidence" value="ECO:0007669"/>
    <property type="project" value="UniProtKB-KW"/>
</dbReference>
<dbReference type="Pfam" id="PF00589">
    <property type="entry name" value="Phage_integrase"/>
    <property type="match status" value="1"/>
</dbReference>
<evidence type="ECO:0000256" key="6">
    <source>
        <dbReference type="ARBA" id="ARBA00023195"/>
    </source>
</evidence>
<dbReference type="GO" id="GO:0003677">
    <property type="term" value="F:DNA binding"/>
    <property type="evidence" value="ECO:0007669"/>
    <property type="project" value="InterPro"/>
</dbReference>
<evidence type="ECO:0000259" key="7">
    <source>
        <dbReference type="PROSITE" id="PS51898"/>
    </source>
</evidence>
<proteinExistence type="inferred from homology"/>
<protein>
    <recommendedName>
        <fullName evidence="2">Integrase</fullName>
    </recommendedName>
</protein>
<dbReference type="PROSITE" id="PS51898">
    <property type="entry name" value="TYR_RECOMBINASE"/>
    <property type="match status" value="1"/>
</dbReference>
<comment type="similarity">
    <text evidence="1">Belongs to the 'phage' integrase family.</text>
</comment>
<keyword evidence="6" id="KW-0229">DNA integration</keyword>
<name>A0A8S5SAL8_9CAUD</name>
<dbReference type="GO" id="GO:0006310">
    <property type="term" value="P:DNA recombination"/>
    <property type="evidence" value="ECO:0007669"/>
    <property type="project" value="UniProtKB-KW"/>
</dbReference>
<keyword evidence="4" id="KW-0378">Hydrolase</keyword>
<dbReference type="GO" id="GO:0016740">
    <property type="term" value="F:transferase activity"/>
    <property type="evidence" value="ECO:0007669"/>
    <property type="project" value="UniProtKB-KW"/>
</dbReference>
<dbReference type="GO" id="GO:0015074">
    <property type="term" value="P:DNA integration"/>
    <property type="evidence" value="ECO:0007669"/>
    <property type="project" value="InterPro"/>
</dbReference>
<dbReference type="InterPro" id="IPR013762">
    <property type="entry name" value="Integrase-like_cat_sf"/>
</dbReference>
<dbReference type="InterPro" id="IPR050090">
    <property type="entry name" value="Tyrosine_recombinase_XerCD"/>
</dbReference>
<evidence type="ECO:0000256" key="3">
    <source>
        <dbReference type="ARBA" id="ARBA00022679"/>
    </source>
</evidence>
<keyword evidence="3" id="KW-0808">Transferase</keyword>
<dbReference type="GO" id="GO:0075713">
    <property type="term" value="P:establishment of integrated proviral latency"/>
    <property type="evidence" value="ECO:0007669"/>
    <property type="project" value="UniProtKB-KW"/>
</dbReference>
<dbReference type="EMBL" id="BK032562">
    <property type="protein sequence ID" value="DAF47974.1"/>
    <property type="molecule type" value="Genomic_DNA"/>
</dbReference>
<dbReference type="InterPro" id="IPR002104">
    <property type="entry name" value="Integrase_catalytic"/>
</dbReference>
<organism evidence="8">
    <name type="scientific">Siphoviridae sp. ctgaY24</name>
    <dbReference type="NCBI Taxonomy" id="2827911"/>
    <lineage>
        <taxon>Viruses</taxon>
        <taxon>Duplodnaviria</taxon>
        <taxon>Heunggongvirae</taxon>
        <taxon>Uroviricota</taxon>
        <taxon>Caudoviricetes</taxon>
    </lineage>
</organism>
<evidence type="ECO:0000256" key="1">
    <source>
        <dbReference type="ARBA" id="ARBA00008857"/>
    </source>
</evidence>
<sequence length="284" mass="33124">MNISTAQTCKIFDLSDRLPTGIQITKQPKRKKGHRNAITKHTASRQKSASWFRPDDLNVILEDLFQSKKYFKANIIIFACNSGYRYGDIMTLRVKDLTDNNGKIVDYLTLQEDKTDKWRTAWLCDTVKKMLSFIIKYYGLDPEDYIFQSGERKRKYIEDIFLNEDGEEEIVYTNEKYDWNGRPLRIAPMELNSVTTFLKNITAKHGIEGKYSTHSFRQTHSVYISCIQKGSEDVIRDLRIACQSLGHSDLRITEQHYSGCDSRLVKEQMLKMEVGKEIVDKYVK</sequence>
<reference evidence="8" key="1">
    <citation type="journal article" date="2021" name="Proc. Natl. Acad. Sci. U.S.A.">
        <title>A Catalog of Tens of Thousands of Viruses from Human Metagenomes Reveals Hidden Associations with Chronic Diseases.</title>
        <authorList>
            <person name="Tisza M.J."/>
            <person name="Buck C.B."/>
        </authorList>
    </citation>
    <scope>NUCLEOTIDE SEQUENCE</scope>
    <source>
        <strain evidence="8">CtgaY24</strain>
    </source>
</reference>
<dbReference type="SUPFAM" id="SSF56349">
    <property type="entry name" value="DNA breaking-rejoining enzymes"/>
    <property type="match status" value="1"/>
</dbReference>
<dbReference type="GO" id="GO:0044826">
    <property type="term" value="P:viral genome integration into host DNA"/>
    <property type="evidence" value="ECO:0007669"/>
    <property type="project" value="UniProtKB-KW"/>
</dbReference>
<dbReference type="PANTHER" id="PTHR30349">
    <property type="entry name" value="PHAGE INTEGRASE-RELATED"/>
    <property type="match status" value="1"/>
</dbReference>
<keyword evidence="5" id="KW-0233">DNA recombination</keyword>
<evidence type="ECO:0000256" key="5">
    <source>
        <dbReference type="ARBA" id="ARBA00023172"/>
    </source>
</evidence>
<dbReference type="Gene3D" id="1.10.443.10">
    <property type="entry name" value="Intergrase catalytic core"/>
    <property type="match status" value="1"/>
</dbReference>
<dbReference type="InterPro" id="IPR011010">
    <property type="entry name" value="DNA_brk_join_enz"/>
</dbReference>
<accession>A0A8S5SAL8</accession>